<organism evidence="1 2">
    <name type="scientific">Phanerochaete sordida</name>
    <dbReference type="NCBI Taxonomy" id="48140"/>
    <lineage>
        <taxon>Eukaryota</taxon>
        <taxon>Fungi</taxon>
        <taxon>Dikarya</taxon>
        <taxon>Basidiomycota</taxon>
        <taxon>Agaricomycotina</taxon>
        <taxon>Agaricomycetes</taxon>
        <taxon>Polyporales</taxon>
        <taxon>Phanerochaetaceae</taxon>
        <taxon>Phanerochaete</taxon>
    </lineage>
</organism>
<comment type="caution">
    <text evidence="1">The sequence shown here is derived from an EMBL/GenBank/DDBJ whole genome shotgun (WGS) entry which is preliminary data.</text>
</comment>
<gene>
    <name evidence="1" type="ORF">PsYK624_076210</name>
</gene>
<accession>A0A9P3GB04</accession>
<evidence type="ECO:0000313" key="2">
    <source>
        <dbReference type="Proteomes" id="UP000703269"/>
    </source>
</evidence>
<proteinExistence type="predicted"/>
<keyword evidence="2" id="KW-1185">Reference proteome</keyword>
<protein>
    <submittedName>
        <fullName evidence="1">Uncharacterized protein</fullName>
    </submittedName>
</protein>
<sequence>MLPVVLDAPPSPRRTMHRLHTREKMAQGKVISSLPPRRHRQRQAAASALNEGLCILGIKVLFCAGRTAGPKGPCG</sequence>
<dbReference type="Proteomes" id="UP000703269">
    <property type="component" value="Unassembled WGS sequence"/>
</dbReference>
<dbReference type="AlphaFoldDB" id="A0A9P3GB04"/>
<dbReference type="EMBL" id="BPQB01000021">
    <property type="protein sequence ID" value="GJE91471.1"/>
    <property type="molecule type" value="Genomic_DNA"/>
</dbReference>
<name>A0A9P3GB04_9APHY</name>
<evidence type="ECO:0000313" key="1">
    <source>
        <dbReference type="EMBL" id="GJE91471.1"/>
    </source>
</evidence>
<reference evidence="1 2" key="1">
    <citation type="submission" date="2021-08" db="EMBL/GenBank/DDBJ databases">
        <title>Draft Genome Sequence of Phanerochaete sordida strain YK-624.</title>
        <authorList>
            <person name="Mori T."/>
            <person name="Dohra H."/>
            <person name="Suzuki T."/>
            <person name="Kawagishi H."/>
            <person name="Hirai H."/>
        </authorList>
    </citation>
    <scope>NUCLEOTIDE SEQUENCE [LARGE SCALE GENOMIC DNA]</scope>
    <source>
        <strain evidence="1 2">YK-624</strain>
    </source>
</reference>